<accession>A0ACB7ZKH1</accession>
<sequence length="259" mass="29248">MQCDRANGSPLLLHHLMIPLSFSIVIDLKTQLRYFKNVGKLLRQKLGKKNAKQLLHNAVYLFSIGGNDYISPIGTNSSIYYSYSQAEYVDMVIGNLTTVIKEIYGGGGRKFGFVGSVPYGYLPAIRTLTSGESIEEVTTLAKLHNKALAKTLRKLQAQLKGFKYSNFHLYSSLMERIDNPSKYGFKEAKKACCGSGQLRGVNSCGGKREVKDYSLCNNASEYFFFDSYHLSEKAYRQFCKANVEWNTKYHRASQLEVTF</sequence>
<comment type="caution">
    <text evidence="1">The sequence shown here is derived from an EMBL/GenBank/DDBJ whole genome shotgun (WGS) entry which is preliminary data.</text>
</comment>
<evidence type="ECO:0000313" key="2">
    <source>
        <dbReference type="Proteomes" id="UP000828048"/>
    </source>
</evidence>
<gene>
    <name evidence="1" type="ORF">Vadar_021097</name>
</gene>
<protein>
    <submittedName>
        <fullName evidence="1">Uncharacterized protein</fullName>
    </submittedName>
</protein>
<dbReference type="EMBL" id="CM037159">
    <property type="protein sequence ID" value="KAH7866491.1"/>
    <property type="molecule type" value="Genomic_DNA"/>
</dbReference>
<keyword evidence="2" id="KW-1185">Reference proteome</keyword>
<organism evidence="1 2">
    <name type="scientific">Vaccinium darrowii</name>
    <dbReference type="NCBI Taxonomy" id="229202"/>
    <lineage>
        <taxon>Eukaryota</taxon>
        <taxon>Viridiplantae</taxon>
        <taxon>Streptophyta</taxon>
        <taxon>Embryophyta</taxon>
        <taxon>Tracheophyta</taxon>
        <taxon>Spermatophyta</taxon>
        <taxon>Magnoliopsida</taxon>
        <taxon>eudicotyledons</taxon>
        <taxon>Gunneridae</taxon>
        <taxon>Pentapetalae</taxon>
        <taxon>asterids</taxon>
        <taxon>Ericales</taxon>
        <taxon>Ericaceae</taxon>
        <taxon>Vaccinioideae</taxon>
        <taxon>Vaccinieae</taxon>
        <taxon>Vaccinium</taxon>
    </lineage>
</organism>
<evidence type="ECO:0000313" key="1">
    <source>
        <dbReference type="EMBL" id="KAH7866491.1"/>
    </source>
</evidence>
<dbReference type="Proteomes" id="UP000828048">
    <property type="component" value="Chromosome 9"/>
</dbReference>
<proteinExistence type="predicted"/>
<reference evidence="1 2" key="1">
    <citation type="journal article" date="2021" name="Hortic Res">
        <title>High-quality reference genome and annotation aids understanding of berry development for evergreen blueberry (Vaccinium darrowii).</title>
        <authorList>
            <person name="Yu J."/>
            <person name="Hulse-Kemp A.M."/>
            <person name="Babiker E."/>
            <person name="Staton M."/>
        </authorList>
    </citation>
    <scope>NUCLEOTIDE SEQUENCE [LARGE SCALE GENOMIC DNA]</scope>
    <source>
        <strain evidence="2">cv. NJ 8807/NJ 8810</strain>
        <tissue evidence="1">Young leaf</tissue>
    </source>
</reference>
<name>A0ACB7ZKH1_9ERIC</name>